<accession>A0A3P3XMZ2</accession>
<protein>
    <recommendedName>
        <fullName evidence="2">DUF1836 domain-containing protein</fullName>
    </recommendedName>
</protein>
<dbReference type="PANTHER" id="PTHR40056:SF1">
    <property type="entry name" value="DUF1836 DOMAIN-CONTAINING PROTEIN"/>
    <property type="match status" value="1"/>
</dbReference>
<organism evidence="1">
    <name type="scientific">uncultured spirochete</name>
    <dbReference type="NCBI Taxonomy" id="156406"/>
    <lineage>
        <taxon>Bacteria</taxon>
        <taxon>Pseudomonadati</taxon>
        <taxon>Spirochaetota</taxon>
        <taxon>Spirochaetia</taxon>
        <taxon>Spirochaetales</taxon>
        <taxon>environmental samples</taxon>
    </lineage>
</organism>
<evidence type="ECO:0000313" key="1">
    <source>
        <dbReference type="EMBL" id="SLM17638.1"/>
    </source>
</evidence>
<dbReference type="PANTHER" id="PTHR40056">
    <property type="entry name" value="HYPOTHETICAL CYTOSOLIC PROTEIN"/>
    <property type="match status" value="1"/>
</dbReference>
<evidence type="ECO:0008006" key="2">
    <source>
        <dbReference type="Google" id="ProtNLM"/>
    </source>
</evidence>
<dbReference type="AlphaFoldDB" id="A0A3P3XMZ2"/>
<dbReference type="InterPro" id="IPR014975">
    <property type="entry name" value="DUF1836"/>
</dbReference>
<proteinExistence type="predicted"/>
<dbReference type="EMBL" id="FWDO01000004">
    <property type="protein sequence ID" value="SLM17638.1"/>
    <property type="molecule type" value="Genomic_DNA"/>
</dbReference>
<sequence>MNEKAYEAVDLYLESLLAGKPPEWEQLPDIGLYMDQVTSYLERQLGPFSPSEKERAITSSMINNYVKAKIIPRAKSKKYSQEHIALLLSVFMLKKALSIQDMGVLLADASSEGSYREFYDRFRKALTECAISTAQEIRTGLEPGSAESTARFEASAIDDAKLRTLALKLAVEASLRSLAAERLLALLQTEEPLKAR</sequence>
<gene>
    <name evidence="1" type="ORF">SPIRO4BDMA_40207</name>
</gene>
<dbReference type="Pfam" id="PF08876">
    <property type="entry name" value="DUF1836"/>
    <property type="match status" value="1"/>
</dbReference>
<reference evidence="1" key="1">
    <citation type="submission" date="2017-02" db="EMBL/GenBank/DDBJ databases">
        <authorList>
            <person name="Regsiter A."/>
            <person name="William W."/>
        </authorList>
    </citation>
    <scope>NUCLEOTIDE SEQUENCE</scope>
    <source>
        <strain evidence="1">BdmA 4</strain>
    </source>
</reference>
<name>A0A3P3XMZ2_9SPIR</name>